<dbReference type="eggNOG" id="COG0757">
    <property type="taxonomic scope" value="Bacteria"/>
</dbReference>
<dbReference type="STRING" id="469383.Cwoe_3059"/>
<feature type="binding site" evidence="7 9">
    <location>
        <position position="77"/>
    </location>
    <ligand>
        <name>substrate</name>
    </ligand>
</feature>
<evidence type="ECO:0000256" key="6">
    <source>
        <dbReference type="ARBA" id="ARBA00023239"/>
    </source>
</evidence>
<evidence type="ECO:0000256" key="5">
    <source>
        <dbReference type="ARBA" id="ARBA00012060"/>
    </source>
</evidence>
<comment type="pathway">
    <text evidence="2 7">Metabolic intermediate biosynthesis; chorismate biosynthesis; chorismate from D-erythrose 4-phosphate and phosphoenolpyruvate: step 3/7.</text>
</comment>
<dbReference type="GO" id="GO:0009073">
    <property type="term" value="P:aromatic amino acid family biosynthetic process"/>
    <property type="evidence" value="ECO:0007669"/>
    <property type="project" value="UniProtKB-KW"/>
</dbReference>
<gene>
    <name evidence="7" type="primary">aroQ</name>
    <name evidence="11" type="ordered locus">Cwoe_3059</name>
</gene>
<dbReference type="UniPathway" id="UPA00053">
    <property type="reaction ID" value="UER00086"/>
</dbReference>
<dbReference type="RefSeq" id="WP_012934529.1">
    <property type="nucleotide sequence ID" value="NC_013739.1"/>
</dbReference>
<dbReference type="PANTHER" id="PTHR21272:SF3">
    <property type="entry name" value="CATABOLIC 3-DEHYDROQUINASE"/>
    <property type="match status" value="1"/>
</dbReference>
<keyword evidence="7" id="KW-0028">Amino-acid biosynthesis</keyword>
<comment type="subunit">
    <text evidence="4 7">Homododecamer.</text>
</comment>
<keyword evidence="12" id="KW-1185">Reference proteome</keyword>
<keyword evidence="7" id="KW-0057">Aromatic amino acid biosynthesis</keyword>
<dbReference type="Pfam" id="PF01220">
    <property type="entry name" value="DHquinase_II"/>
    <property type="match status" value="1"/>
</dbReference>
<dbReference type="GO" id="GO:0019631">
    <property type="term" value="P:quinate catabolic process"/>
    <property type="evidence" value="ECO:0007669"/>
    <property type="project" value="TreeGrafter"/>
</dbReference>
<comment type="function">
    <text evidence="7">Catalyzes a trans-dehydration via an enolate intermediate.</text>
</comment>
<evidence type="ECO:0000256" key="3">
    <source>
        <dbReference type="ARBA" id="ARBA00011037"/>
    </source>
</evidence>
<evidence type="ECO:0000313" key="11">
    <source>
        <dbReference type="EMBL" id="ADB51478.1"/>
    </source>
</evidence>
<dbReference type="EMBL" id="CP001854">
    <property type="protein sequence ID" value="ADB51478.1"/>
    <property type="molecule type" value="Genomic_DNA"/>
</dbReference>
<dbReference type="OrthoDB" id="9790793at2"/>
<evidence type="ECO:0000256" key="4">
    <source>
        <dbReference type="ARBA" id="ARBA00011193"/>
    </source>
</evidence>
<dbReference type="NCBIfam" id="NF003805">
    <property type="entry name" value="PRK05395.1-2"/>
    <property type="match status" value="1"/>
</dbReference>
<feature type="binding site" evidence="7 9">
    <location>
        <begin position="104"/>
        <end position="105"/>
    </location>
    <ligand>
        <name>substrate</name>
    </ligand>
</feature>
<dbReference type="HAMAP" id="MF_00169">
    <property type="entry name" value="AroQ"/>
    <property type="match status" value="1"/>
</dbReference>
<reference evidence="11 12" key="1">
    <citation type="journal article" date="2010" name="Stand. Genomic Sci.">
        <title>Complete genome sequence of Conexibacter woesei type strain (ID131577).</title>
        <authorList>
            <person name="Pukall R."/>
            <person name="Lapidus A."/>
            <person name="Glavina Del Rio T."/>
            <person name="Copeland A."/>
            <person name="Tice H."/>
            <person name="Cheng J.-F."/>
            <person name="Lucas S."/>
            <person name="Chen F."/>
            <person name="Nolan M."/>
            <person name="Bruce D."/>
            <person name="Goodwin L."/>
            <person name="Pitluck S."/>
            <person name="Mavromatis K."/>
            <person name="Ivanova N."/>
            <person name="Ovchinnikova G."/>
            <person name="Pati A."/>
            <person name="Chen A."/>
            <person name="Palaniappan K."/>
            <person name="Land M."/>
            <person name="Hauser L."/>
            <person name="Chang Y.-J."/>
            <person name="Jeffries C.D."/>
            <person name="Chain P."/>
            <person name="Meincke L."/>
            <person name="Sims D."/>
            <person name="Brettin T."/>
            <person name="Detter J.C."/>
            <person name="Rohde M."/>
            <person name="Goeker M."/>
            <person name="Bristow J."/>
            <person name="Eisen J.A."/>
            <person name="Markowitz V."/>
            <person name="Kyrpides N.C."/>
            <person name="Klenk H.-P."/>
            <person name="Hugenholtz P."/>
        </authorList>
    </citation>
    <scope>NUCLEOTIDE SEQUENCE [LARGE SCALE GENOMIC DNA]</scope>
    <source>
        <strain evidence="12">DSM 14684 / CIP 108061 / JCM 11494 / NBRC 100937 / ID131577</strain>
    </source>
</reference>
<feature type="active site" description="Proton donor" evidence="7 8">
    <location>
        <position position="103"/>
    </location>
</feature>
<dbReference type="Gene3D" id="3.40.50.9100">
    <property type="entry name" value="Dehydroquinase, class II"/>
    <property type="match status" value="1"/>
</dbReference>
<evidence type="ECO:0000256" key="9">
    <source>
        <dbReference type="PIRSR" id="PIRSR001399-2"/>
    </source>
</evidence>
<protein>
    <recommendedName>
        <fullName evidence="5 7">3-dehydroquinate dehydratase</fullName>
        <shortName evidence="7">3-dehydroquinase</shortName>
        <ecNumber evidence="5 7">4.2.1.10</ecNumber>
    </recommendedName>
    <alternativeName>
        <fullName evidence="7">Type II DHQase</fullName>
    </alternativeName>
</protein>
<dbReference type="SUPFAM" id="SSF52304">
    <property type="entry name" value="Type II 3-dehydroquinate dehydratase"/>
    <property type="match status" value="1"/>
</dbReference>
<comment type="catalytic activity">
    <reaction evidence="1 7">
        <text>3-dehydroquinate = 3-dehydroshikimate + H2O</text>
        <dbReference type="Rhea" id="RHEA:21096"/>
        <dbReference type="ChEBI" id="CHEBI:15377"/>
        <dbReference type="ChEBI" id="CHEBI:16630"/>
        <dbReference type="ChEBI" id="CHEBI:32364"/>
        <dbReference type="EC" id="4.2.1.10"/>
    </reaction>
</comment>
<dbReference type="Proteomes" id="UP000008229">
    <property type="component" value="Chromosome"/>
</dbReference>
<keyword evidence="6 7" id="KW-0456">Lyase</keyword>
<accession>D3FCW6</accession>
<evidence type="ECO:0000256" key="10">
    <source>
        <dbReference type="PIRSR" id="PIRSR001399-3"/>
    </source>
</evidence>
<sequence>MRSRNRVLVLHGVNLDQLGRRPAAHYGTVTLDRLERGISEHAAELGLRVQFFQSNHEGAFVERLHRADDMADALILNPGAWTHYSWAIRDALEIAGLPAVEVHLSDVNAREEWRRVSVIRELCIATVAGKGPDGYRDALERVREALVSNEAREDEGR</sequence>
<name>D3FCW6_CONWI</name>
<evidence type="ECO:0000313" key="12">
    <source>
        <dbReference type="Proteomes" id="UP000008229"/>
    </source>
</evidence>
<dbReference type="CDD" id="cd00466">
    <property type="entry name" value="DHQase_II"/>
    <property type="match status" value="1"/>
</dbReference>
<dbReference type="EC" id="4.2.1.10" evidence="5 7"/>
<dbReference type="PIRSF" id="PIRSF001399">
    <property type="entry name" value="DHquinase_II"/>
    <property type="match status" value="1"/>
</dbReference>
<dbReference type="PANTHER" id="PTHR21272">
    <property type="entry name" value="CATABOLIC 3-DEHYDROQUINASE"/>
    <property type="match status" value="1"/>
</dbReference>
<dbReference type="GO" id="GO:0009423">
    <property type="term" value="P:chorismate biosynthetic process"/>
    <property type="evidence" value="ECO:0007669"/>
    <property type="project" value="UniProtKB-UniRule"/>
</dbReference>
<comment type="similarity">
    <text evidence="3 7">Belongs to the type-II 3-dehydroquinase family.</text>
</comment>
<dbReference type="InterPro" id="IPR036441">
    <property type="entry name" value="DHquinase_II_sf"/>
</dbReference>
<dbReference type="GO" id="GO:0008652">
    <property type="term" value="P:amino acid biosynthetic process"/>
    <property type="evidence" value="ECO:0007669"/>
    <property type="project" value="UniProtKB-KW"/>
</dbReference>
<dbReference type="InterPro" id="IPR001874">
    <property type="entry name" value="DHquinase_II"/>
</dbReference>
<dbReference type="HOGENOM" id="CLU_090968_2_0_11"/>
<feature type="binding site" evidence="7 9">
    <location>
        <position position="114"/>
    </location>
    <ligand>
        <name>substrate</name>
    </ligand>
</feature>
<feature type="site" description="Transition state stabilizer" evidence="7 10">
    <location>
        <position position="21"/>
    </location>
</feature>
<evidence type="ECO:0000256" key="1">
    <source>
        <dbReference type="ARBA" id="ARBA00001864"/>
    </source>
</evidence>
<reference evidence="12" key="2">
    <citation type="submission" date="2010-01" db="EMBL/GenBank/DDBJ databases">
        <title>The complete genome of Conexibacter woesei DSM 14684.</title>
        <authorList>
            <consortium name="US DOE Joint Genome Institute (JGI-PGF)"/>
            <person name="Lucas S."/>
            <person name="Copeland A."/>
            <person name="Lapidus A."/>
            <person name="Glavina del Rio T."/>
            <person name="Dalin E."/>
            <person name="Tice H."/>
            <person name="Bruce D."/>
            <person name="Goodwin L."/>
            <person name="Pitluck S."/>
            <person name="Kyrpides N."/>
            <person name="Mavromatis K."/>
            <person name="Ivanova N."/>
            <person name="Mikhailova N."/>
            <person name="Chertkov O."/>
            <person name="Brettin T."/>
            <person name="Detter J.C."/>
            <person name="Han C."/>
            <person name="Larimer F."/>
            <person name="Land M."/>
            <person name="Hauser L."/>
            <person name="Markowitz V."/>
            <person name="Cheng J.-F."/>
            <person name="Hugenholtz P."/>
            <person name="Woyke T."/>
            <person name="Wu D."/>
            <person name="Pukall R."/>
            <person name="Steenblock K."/>
            <person name="Schneider S."/>
            <person name="Klenk H.-P."/>
            <person name="Eisen J.A."/>
        </authorList>
    </citation>
    <scope>NUCLEOTIDE SEQUENCE [LARGE SCALE GENOMIC DNA]</scope>
    <source>
        <strain evidence="12">DSM 14684 / CIP 108061 / JCM 11494 / NBRC 100937 / ID131577</strain>
    </source>
</reference>
<feature type="binding site" evidence="7 9">
    <location>
        <position position="83"/>
    </location>
    <ligand>
        <name>substrate</name>
    </ligand>
</feature>
<dbReference type="GO" id="GO:0003855">
    <property type="term" value="F:3-dehydroquinate dehydratase activity"/>
    <property type="evidence" value="ECO:0007669"/>
    <property type="project" value="UniProtKB-UniRule"/>
</dbReference>
<organism evidence="11 12">
    <name type="scientific">Conexibacter woesei (strain DSM 14684 / CCUG 47730 / CIP 108061 / JCM 11494 / NBRC 100937 / ID131577)</name>
    <dbReference type="NCBI Taxonomy" id="469383"/>
    <lineage>
        <taxon>Bacteria</taxon>
        <taxon>Bacillati</taxon>
        <taxon>Actinomycetota</taxon>
        <taxon>Thermoleophilia</taxon>
        <taxon>Solirubrobacterales</taxon>
        <taxon>Conexibacteraceae</taxon>
        <taxon>Conexibacter</taxon>
    </lineage>
</organism>
<feature type="binding site" evidence="7 9">
    <location>
        <position position="90"/>
    </location>
    <ligand>
        <name>substrate</name>
    </ligand>
</feature>
<dbReference type="AlphaFoldDB" id="D3FCW6"/>
<dbReference type="NCBIfam" id="NF003807">
    <property type="entry name" value="PRK05395.1-4"/>
    <property type="match status" value="1"/>
</dbReference>
<feature type="active site" description="Proton acceptor" evidence="7 8">
    <location>
        <position position="26"/>
    </location>
</feature>
<evidence type="ECO:0000256" key="7">
    <source>
        <dbReference type="HAMAP-Rule" id="MF_00169"/>
    </source>
</evidence>
<evidence type="ECO:0000256" key="8">
    <source>
        <dbReference type="PIRSR" id="PIRSR001399-1"/>
    </source>
</evidence>
<dbReference type="KEGG" id="cwo:Cwoe_3059"/>
<evidence type="ECO:0000256" key="2">
    <source>
        <dbReference type="ARBA" id="ARBA00004902"/>
    </source>
</evidence>
<proteinExistence type="inferred from homology"/>